<protein>
    <submittedName>
        <fullName evidence="2">Phosphotransferase family protein</fullName>
    </submittedName>
</protein>
<proteinExistence type="predicted"/>
<evidence type="ECO:0000259" key="1">
    <source>
        <dbReference type="Pfam" id="PF01636"/>
    </source>
</evidence>
<dbReference type="CDD" id="cd05151">
    <property type="entry name" value="ChoK-like"/>
    <property type="match status" value="1"/>
</dbReference>
<sequence>MAAAIEEVLARAGLPPDPSGAGVTCTTLKGGLSHRVIRVDTGGRRYVLRILDPAVSEAGLGVPLRQEIDNTVRAARAGVGPRVLAVVEDYADGRPALLLEFVDGRTLGRDDVRDPGMIPRVAAACRRLHAAPDPFGNRFSIFRKQDELVALCRRHGLRVPDGYADHLPVMAGIERAMDAAPLPLVPCHNDLLPENLIDEGAAVRIVDYQLSGMNDPAFELGNIAAEADFDPDRAAALAAAYFGADLTEALVARVRLYLLASNYTWTLWFSVHHGLLAADAADAEFDYWAEAADKWGQALRDLTDPGLGRLIDTVRAAR</sequence>
<dbReference type="EMBL" id="BAAAZG010000028">
    <property type="protein sequence ID" value="GAA4080608.1"/>
    <property type="molecule type" value="Genomic_DNA"/>
</dbReference>
<dbReference type="Gene3D" id="3.90.1200.10">
    <property type="match status" value="1"/>
</dbReference>
<dbReference type="InterPro" id="IPR011009">
    <property type="entry name" value="Kinase-like_dom_sf"/>
</dbReference>
<dbReference type="PANTHER" id="PTHR22603:SF66">
    <property type="entry name" value="ETHANOLAMINE KINASE"/>
    <property type="match status" value="1"/>
</dbReference>
<keyword evidence="3" id="KW-1185">Reference proteome</keyword>
<gene>
    <name evidence="2" type="ORF">GCM10022214_44030</name>
</gene>
<dbReference type="Proteomes" id="UP001500683">
    <property type="component" value="Unassembled WGS sequence"/>
</dbReference>
<dbReference type="SUPFAM" id="SSF56112">
    <property type="entry name" value="Protein kinase-like (PK-like)"/>
    <property type="match status" value="1"/>
</dbReference>
<reference evidence="3" key="1">
    <citation type="journal article" date="2019" name="Int. J. Syst. Evol. Microbiol.">
        <title>The Global Catalogue of Microorganisms (GCM) 10K type strain sequencing project: providing services to taxonomists for standard genome sequencing and annotation.</title>
        <authorList>
            <consortium name="The Broad Institute Genomics Platform"/>
            <consortium name="The Broad Institute Genome Sequencing Center for Infectious Disease"/>
            <person name="Wu L."/>
            <person name="Ma J."/>
        </authorList>
    </citation>
    <scope>NUCLEOTIDE SEQUENCE [LARGE SCALE GENOMIC DNA]</scope>
    <source>
        <strain evidence="3">JCM 16702</strain>
    </source>
</reference>
<organism evidence="2 3">
    <name type="scientific">Actinomadura miaoliensis</name>
    <dbReference type="NCBI Taxonomy" id="430685"/>
    <lineage>
        <taxon>Bacteria</taxon>
        <taxon>Bacillati</taxon>
        <taxon>Actinomycetota</taxon>
        <taxon>Actinomycetes</taxon>
        <taxon>Streptosporangiales</taxon>
        <taxon>Thermomonosporaceae</taxon>
        <taxon>Actinomadura</taxon>
    </lineage>
</organism>
<feature type="domain" description="Aminoglycoside phosphotransferase" evidence="1">
    <location>
        <begin position="25"/>
        <end position="249"/>
    </location>
</feature>
<comment type="caution">
    <text evidence="2">The sequence shown here is derived from an EMBL/GenBank/DDBJ whole genome shotgun (WGS) entry which is preliminary data.</text>
</comment>
<dbReference type="RefSeq" id="WP_344950491.1">
    <property type="nucleotide sequence ID" value="NZ_BAAAZG010000028.1"/>
</dbReference>
<dbReference type="InterPro" id="IPR002575">
    <property type="entry name" value="Aminoglycoside_PTrfase"/>
</dbReference>
<evidence type="ECO:0000313" key="3">
    <source>
        <dbReference type="Proteomes" id="UP001500683"/>
    </source>
</evidence>
<name>A0ABP7W616_9ACTN</name>
<dbReference type="Pfam" id="PF01636">
    <property type="entry name" value="APH"/>
    <property type="match status" value="1"/>
</dbReference>
<accession>A0ABP7W616</accession>
<dbReference type="PANTHER" id="PTHR22603">
    <property type="entry name" value="CHOLINE/ETHANOALAMINE KINASE"/>
    <property type="match status" value="1"/>
</dbReference>
<evidence type="ECO:0000313" key="2">
    <source>
        <dbReference type="EMBL" id="GAA4080608.1"/>
    </source>
</evidence>